<name>A0A7S8FFB6_9BACT</name>
<keyword evidence="3" id="KW-0732">Signal</keyword>
<dbReference type="NCBIfam" id="NF001808">
    <property type="entry name" value="PRK00522.1"/>
    <property type="match status" value="1"/>
</dbReference>
<keyword evidence="5" id="KW-0575">Peroxidase</keyword>
<gene>
    <name evidence="5" type="ORF">Nkreftii_002521</name>
</gene>
<dbReference type="PANTHER" id="PTHR43110:SF1">
    <property type="entry name" value="THIOL PEROXIDASE"/>
    <property type="match status" value="1"/>
</dbReference>
<keyword evidence="5" id="KW-0560">Oxidoreductase</keyword>
<dbReference type="Gene3D" id="3.40.30.10">
    <property type="entry name" value="Glutaredoxin"/>
    <property type="match status" value="1"/>
</dbReference>
<dbReference type="Pfam" id="PF08534">
    <property type="entry name" value="Redoxin"/>
    <property type="match status" value="1"/>
</dbReference>
<dbReference type="PANTHER" id="PTHR43110">
    <property type="entry name" value="THIOL PEROXIDASE"/>
    <property type="match status" value="1"/>
</dbReference>
<evidence type="ECO:0000256" key="2">
    <source>
        <dbReference type="ARBA" id="ARBA00023284"/>
    </source>
</evidence>
<feature type="signal peptide" evidence="3">
    <location>
        <begin position="1"/>
        <end position="26"/>
    </location>
</feature>
<accession>A0A7S8FFB6</accession>
<dbReference type="CDD" id="cd03014">
    <property type="entry name" value="PRX_Atyp2cys"/>
    <property type="match status" value="1"/>
</dbReference>
<evidence type="ECO:0000256" key="3">
    <source>
        <dbReference type="SAM" id="SignalP"/>
    </source>
</evidence>
<evidence type="ECO:0000313" key="6">
    <source>
        <dbReference type="Proteomes" id="UP000593737"/>
    </source>
</evidence>
<evidence type="ECO:0000313" key="5">
    <source>
        <dbReference type="EMBL" id="QPD04747.1"/>
    </source>
</evidence>
<dbReference type="PROSITE" id="PS51257">
    <property type="entry name" value="PROKAR_LIPOPROTEIN"/>
    <property type="match status" value="1"/>
</dbReference>
<dbReference type="InterPro" id="IPR013766">
    <property type="entry name" value="Thioredoxin_domain"/>
</dbReference>
<reference evidence="5 6" key="1">
    <citation type="journal article" date="2020" name="ISME J.">
        <title>Enrichment and physiological characterization of a novel comammox Nitrospira indicates ammonium inhibition of complete nitrification.</title>
        <authorList>
            <person name="Sakoula D."/>
            <person name="Koch H."/>
            <person name="Frank J."/>
            <person name="Jetten M.S.M."/>
            <person name="van Kessel M.A.H.J."/>
            <person name="Lucker S."/>
        </authorList>
    </citation>
    <scope>NUCLEOTIDE SEQUENCE [LARGE SCALE GENOMIC DNA]</scope>
    <source>
        <strain evidence="5">Comreactor17</strain>
    </source>
</reference>
<keyword evidence="2" id="KW-0676">Redox-active center</keyword>
<dbReference type="GO" id="GO:0008379">
    <property type="term" value="F:thioredoxin peroxidase activity"/>
    <property type="evidence" value="ECO:0007669"/>
    <property type="project" value="InterPro"/>
</dbReference>
<keyword evidence="1" id="KW-1015">Disulfide bond</keyword>
<proteinExistence type="predicted"/>
<dbReference type="EMBL" id="CP047423">
    <property type="protein sequence ID" value="QPD04747.1"/>
    <property type="molecule type" value="Genomic_DNA"/>
</dbReference>
<dbReference type="InterPro" id="IPR036249">
    <property type="entry name" value="Thioredoxin-like_sf"/>
</dbReference>
<protein>
    <submittedName>
        <fullName evidence="5">Peroxiredoxin</fullName>
        <ecNumber evidence="5">1.11.1.24</ecNumber>
    </submittedName>
</protein>
<dbReference type="SUPFAM" id="SSF52833">
    <property type="entry name" value="Thioredoxin-like"/>
    <property type="match status" value="1"/>
</dbReference>
<evidence type="ECO:0000256" key="1">
    <source>
        <dbReference type="ARBA" id="ARBA00023157"/>
    </source>
</evidence>
<feature type="chain" id="PRO_5032819474" evidence="3">
    <location>
        <begin position="27"/>
        <end position="221"/>
    </location>
</feature>
<dbReference type="EC" id="1.11.1.24" evidence="5"/>
<dbReference type="PROSITE" id="PS51352">
    <property type="entry name" value="THIOREDOXIN_2"/>
    <property type="match status" value="1"/>
</dbReference>
<dbReference type="InterPro" id="IPR050455">
    <property type="entry name" value="Tpx_Peroxidase_subfamily"/>
</dbReference>
<evidence type="ECO:0000259" key="4">
    <source>
        <dbReference type="PROSITE" id="PS51352"/>
    </source>
</evidence>
<dbReference type="InterPro" id="IPR013740">
    <property type="entry name" value="Redoxin"/>
</dbReference>
<dbReference type="Proteomes" id="UP000593737">
    <property type="component" value="Chromosome"/>
</dbReference>
<dbReference type="AlphaFoldDB" id="A0A7S8FFB6"/>
<feature type="domain" description="Thioredoxin" evidence="4">
    <location>
        <begin position="67"/>
        <end position="219"/>
    </location>
</feature>
<sequence>MQTRYYGFIGTALCLSLGLMGCQTTAGSSGQAFSYKNMPVADGSATAGEGNKVLFKGNPLPLSGNGVKVGDILRDVKVTQNDLTLVNIVETQGAGKVRIINIVPSLDTPVCEQQTHLLSEKNKGLDKMVELITVSVDTPFAQKRFAQEAKIANVTFLSDYRGGDFGKTHGLFLEGPHILTRAVMVVDKMNTIRHLQITPELTQLPDMEEAFQIARRLVTES</sequence>
<dbReference type="InterPro" id="IPR002065">
    <property type="entry name" value="TPX"/>
</dbReference>
<organism evidence="5 6">
    <name type="scientific">Candidatus Nitrospira kreftii</name>
    <dbReference type="NCBI Taxonomy" id="2652173"/>
    <lineage>
        <taxon>Bacteria</taxon>
        <taxon>Pseudomonadati</taxon>
        <taxon>Nitrospirota</taxon>
        <taxon>Nitrospiria</taxon>
        <taxon>Nitrospirales</taxon>
        <taxon>Nitrospiraceae</taxon>
        <taxon>Nitrospira</taxon>
    </lineage>
</organism>
<dbReference type="KEGG" id="nkf:Nkreftii_002521"/>